<feature type="signal peptide" evidence="1">
    <location>
        <begin position="1"/>
        <end position="27"/>
    </location>
</feature>
<dbReference type="EMBL" id="CP001275">
    <property type="protein sequence ID" value="ACM04996.1"/>
    <property type="molecule type" value="Genomic_DNA"/>
</dbReference>
<accession>B9L0E4</accession>
<dbReference type="KEGG" id="tro:trd_1637"/>
<evidence type="ECO:0000259" key="2">
    <source>
        <dbReference type="Pfam" id="PF13485"/>
    </source>
</evidence>
<sequence length="413" mass="45558">MRRRLRRATASLLLLAFLALGPSASLAAPRVQFQDLGAAVAFPERIVFTLVAEAAQPIERVELRYRPVDGEVTFVARPPVEPGTTVRLRYARDMRVNYLPPFIDLAYRWRLVLADGSVVESPEQRLAYRDTRYRWVERSRGPVQLFSTVTDPEYIETALAVSERAIVRFGQRFGVALSGPVRIVLYPSPEALRTALPLQSEEWIGGVAIPEYRLVLGGVAAGPGAEEELARLLSHEVLHLVIAQATENPFSTPPAWLDEGLATLYQEVAEPWLDTALERARRSGTLPSLRALSASFGTDPEAALLGYAANRSVVEYLVTTYGEEGIARLLAAYREGVSDDEALAESLGIDVDQLDRAWRAWLAQRAIRPAEPRAANPLLPVSAAGSVAGIVLVRRACRTRCRSRRPRPTAPQH</sequence>
<dbReference type="eggNOG" id="COG0308">
    <property type="taxonomic scope" value="Bacteria"/>
</dbReference>
<keyword evidence="1" id="KW-0732">Signal</keyword>
<feature type="domain" description="Peptidase MA-like" evidence="2">
    <location>
        <begin position="163"/>
        <end position="363"/>
    </location>
</feature>
<keyword evidence="4" id="KW-1185">Reference proteome</keyword>
<gene>
    <name evidence="3" type="ordered locus">trd_1637</name>
</gene>
<evidence type="ECO:0000313" key="4">
    <source>
        <dbReference type="Proteomes" id="UP000000447"/>
    </source>
</evidence>
<feature type="chain" id="PRO_5002888216" description="Peptidase MA-like domain-containing protein" evidence="1">
    <location>
        <begin position="28"/>
        <end position="413"/>
    </location>
</feature>
<evidence type="ECO:0000256" key="1">
    <source>
        <dbReference type="SAM" id="SignalP"/>
    </source>
</evidence>
<organism evidence="3 4">
    <name type="scientific">Thermomicrobium roseum (strain ATCC 27502 / DSM 5159 / P-2)</name>
    <dbReference type="NCBI Taxonomy" id="309801"/>
    <lineage>
        <taxon>Bacteria</taxon>
        <taxon>Pseudomonadati</taxon>
        <taxon>Thermomicrobiota</taxon>
        <taxon>Thermomicrobia</taxon>
        <taxon>Thermomicrobiales</taxon>
        <taxon>Thermomicrobiaceae</taxon>
        <taxon>Thermomicrobium</taxon>
    </lineage>
</organism>
<dbReference type="InterPro" id="IPR039568">
    <property type="entry name" value="Peptidase_MA-like_dom"/>
</dbReference>
<dbReference type="Proteomes" id="UP000000447">
    <property type="component" value="Chromosome"/>
</dbReference>
<dbReference type="Pfam" id="PF13485">
    <property type="entry name" value="Peptidase_MA_2"/>
    <property type="match status" value="1"/>
</dbReference>
<dbReference type="STRING" id="309801.trd_1637"/>
<dbReference type="OrthoDB" id="166074at2"/>
<dbReference type="AlphaFoldDB" id="B9L0E4"/>
<proteinExistence type="predicted"/>
<dbReference type="RefSeq" id="WP_015922582.1">
    <property type="nucleotide sequence ID" value="NC_011959.1"/>
</dbReference>
<name>B9L0E4_THERP</name>
<dbReference type="HOGENOM" id="CLU_051008_0_0_0"/>
<reference evidence="3 4" key="1">
    <citation type="journal article" date="2009" name="PLoS ONE">
        <title>Complete genome sequence of the aerobic CO-oxidizing thermophile Thermomicrobium roseum.</title>
        <authorList>
            <person name="Wu D."/>
            <person name="Raymond J."/>
            <person name="Wu M."/>
            <person name="Chatterji S."/>
            <person name="Ren Q."/>
            <person name="Graham J.E."/>
            <person name="Bryant D.A."/>
            <person name="Robb F."/>
            <person name="Colman A."/>
            <person name="Tallon L.J."/>
            <person name="Badger J.H."/>
            <person name="Madupu R."/>
            <person name="Ward N.L."/>
            <person name="Eisen J.A."/>
        </authorList>
    </citation>
    <scope>NUCLEOTIDE SEQUENCE [LARGE SCALE GENOMIC DNA]</scope>
    <source>
        <strain evidence="4">ATCC 27502 / DSM 5159 / P-2</strain>
    </source>
</reference>
<evidence type="ECO:0000313" key="3">
    <source>
        <dbReference type="EMBL" id="ACM04996.1"/>
    </source>
</evidence>
<protein>
    <recommendedName>
        <fullName evidence="2">Peptidase MA-like domain-containing protein</fullName>
    </recommendedName>
</protein>